<feature type="domain" description="At5g54830-like" evidence="3">
    <location>
        <begin position="23"/>
        <end position="58"/>
    </location>
</feature>
<accession>A0AAV4M7J3</accession>
<evidence type="ECO:0000313" key="4">
    <source>
        <dbReference type="EMBL" id="GIX68215.1"/>
    </source>
</evidence>
<dbReference type="EMBL" id="BPLR01019471">
    <property type="protein sequence ID" value="GIX68215.1"/>
    <property type="molecule type" value="Genomic_DNA"/>
</dbReference>
<evidence type="ECO:0000256" key="1">
    <source>
        <dbReference type="ARBA" id="ARBA00022737"/>
    </source>
</evidence>
<evidence type="ECO:0000256" key="2">
    <source>
        <dbReference type="SAM" id="MobiDB-lite"/>
    </source>
</evidence>
<sequence>MKSSDFETFDEFQQNLELKCERGKPARFTFKPDKNTPDLLYYQCYTHRHLGWRIHVVDSCDGLRHEASIQHVKNVTYNSLASDYKRGGEKKKLFSEDEEEYQYPRNDGIPLILEDSSETTELQNERHYTPQTYIPTTESEKSTVFFKMPTSSQEKKTYFITTQHPKTLSKYSTPRPVKVVTMETFQLKDVVPSFRQRGNYHHNRAVSHSPRNHYAPQQHRPQFTEMKNTLQWWNDPSKSQVAPTPTASTLRQQLAILNSQQRPNTDNIQQRHPSQRPNTDNIQQRHPSQRPNTDNIQQRYPSQRPQNTQNKVISVVINNDRYQSQASFTRTYILWCQY</sequence>
<name>A0AAV4M7J3_CAEEX</name>
<comment type="caution">
    <text evidence="4">The sequence shown here is derived from an EMBL/GenBank/DDBJ whole genome shotgun (WGS) entry which is preliminary data.</text>
</comment>
<evidence type="ECO:0000313" key="5">
    <source>
        <dbReference type="Proteomes" id="UP001054945"/>
    </source>
</evidence>
<dbReference type="Pfam" id="PF25489">
    <property type="entry name" value="At5g54830"/>
    <property type="match status" value="1"/>
</dbReference>
<gene>
    <name evidence="4" type="primary">Skeletor</name>
    <name evidence="4" type="ORF">CEXT_170351</name>
</gene>
<proteinExistence type="predicted"/>
<dbReference type="PANTHER" id="PTHR24036">
    <property type="entry name" value="SKELETOR-RELATED"/>
    <property type="match status" value="1"/>
</dbReference>
<keyword evidence="1" id="KW-0677">Repeat</keyword>
<protein>
    <recommendedName>
        <fullName evidence="3">At5g54830-like domain-containing protein</fullName>
    </recommendedName>
</protein>
<keyword evidence="5" id="KW-1185">Reference proteome</keyword>
<dbReference type="InterPro" id="IPR052126">
    <property type="entry name" value="Spindle_Org/Thrombomodulin"/>
</dbReference>
<dbReference type="Proteomes" id="UP001054945">
    <property type="component" value="Unassembled WGS sequence"/>
</dbReference>
<dbReference type="AlphaFoldDB" id="A0AAV4M7J3"/>
<organism evidence="4 5">
    <name type="scientific">Caerostris extrusa</name>
    <name type="common">Bark spider</name>
    <name type="synonym">Caerostris bankana</name>
    <dbReference type="NCBI Taxonomy" id="172846"/>
    <lineage>
        <taxon>Eukaryota</taxon>
        <taxon>Metazoa</taxon>
        <taxon>Ecdysozoa</taxon>
        <taxon>Arthropoda</taxon>
        <taxon>Chelicerata</taxon>
        <taxon>Arachnida</taxon>
        <taxon>Araneae</taxon>
        <taxon>Araneomorphae</taxon>
        <taxon>Entelegynae</taxon>
        <taxon>Araneoidea</taxon>
        <taxon>Araneidae</taxon>
        <taxon>Caerostris</taxon>
    </lineage>
</organism>
<dbReference type="InterPro" id="IPR057443">
    <property type="entry name" value="At5g54830-like"/>
</dbReference>
<feature type="region of interest" description="Disordered" evidence="2">
    <location>
        <begin position="258"/>
        <end position="309"/>
    </location>
</feature>
<evidence type="ECO:0000259" key="3">
    <source>
        <dbReference type="Pfam" id="PF25489"/>
    </source>
</evidence>
<reference evidence="4 5" key="1">
    <citation type="submission" date="2021-06" db="EMBL/GenBank/DDBJ databases">
        <title>Caerostris extrusa draft genome.</title>
        <authorList>
            <person name="Kono N."/>
            <person name="Arakawa K."/>
        </authorList>
    </citation>
    <scope>NUCLEOTIDE SEQUENCE [LARGE SCALE GENOMIC DNA]</scope>
</reference>
<dbReference type="PANTHER" id="PTHR24036:SF5">
    <property type="entry name" value="THROMBOMODULIN"/>
    <property type="match status" value="1"/>
</dbReference>